<gene>
    <name evidence="2" type="ORF">CHS0354_005431</name>
</gene>
<comment type="caution">
    <text evidence="2">The sequence shown here is derived from an EMBL/GenBank/DDBJ whole genome shotgun (WGS) entry which is preliminary data.</text>
</comment>
<reference evidence="2" key="2">
    <citation type="journal article" date="2021" name="Genome Biol. Evol.">
        <title>Developing a high-quality reference genome for a parasitic bivalve with doubly uniparental inheritance (Bivalvia: Unionida).</title>
        <authorList>
            <person name="Smith C.H."/>
        </authorList>
    </citation>
    <scope>NUCLEOTIDE SEQUENCE</scope>
    <source>
        <strain evidence="2">CHS0354</strain>
        <tissue evidence="2">Mantle</tissue>
    </source>
</reference>
<proteinExistence type="predicted"/>
<evidence type="ECO:0000313" key="3">
    <source>
        <dbReference type="Proteomes" id="UP001195483"/>
    </source>
</evidence>
<feature type="region of interest" description="Disordered" evidence="1">
    <location>
        <begin position="1"/>
        <end position="55"/>
    </location>
</feature>
<reference evidence="2" key="1">
    <citation type="journal article" date="2021" name="Genome Biol. Evol.">
        <title>A High-Quality Reference Genome for a Parasitic Bivalve with Doubly Uniparental Inheritance (Bivalvia: Unionida).</title>
        <authorList>
            <person name="Smith C.H."/>
        </authorList>
    </citation>
    <scope>NUCLEOTIDE SEQUENCE</scope>
    <source>
        <strain evidence="2">CHS0354</strain>
    </source>
</reference>
<accession>A0AAE0TIH4</accession>
<protein>
    <submittedName>
        <fullName evidence="2">Uncharacterized protein</fullName>
    </submittedName>
</protein>
<sequence length="131" mass="14788">MPFSSGRDKDGPEYLNAPSSGREDKGRLCSGSPFSSRKDQYHGGREDGSEYLNALSSGREDKGRLWSRARRRWARVPKCHFKLARKKGQALGRKSLVKQIRRIPTVTSLQQMCTIIRKCPFQAGEKMGQST</sequence>
<feature type="compositionally biased region" description="Basic and acidic residues" evidence="1">
    <location>
        <begin position="36"/>
        <end position="48"/>
    </location>
</feature>
<organism evidence="2 3">
    <name type="scientific">Potamilus streckersoni</name>
    <dbReference type="NCBI Taxonomy" id="2493646"/>
    <lineage>
        <taxon>Eukaryota</taxon>
        <taxon>Metazoa</taxon>
        <taxon>Spiralia</taxon>
        <taxon>Lophotrochozoa</taxon>
        <taxon>Mollusca</taxon>
        <taxon>Bivalvia</taxon>
        <taxon>Autobranchia</taxon>
        <taxon>Heteroconchia</taxon>
        <taxon>Palaeoheterodonta</taxon>
        <taxon>Unionida</taxon>
        <taxon>Unionoidea</taxon>
        <taxon>Unionidae</taxon>
        <taxon>Ambleminae</taxon>
        <taxon>Lampsilini</taxon>
        <taxon>Potamilus</taxon>
    </lineage>
</organism>
<evidence type="ECO:0000256" key="1">
    <source>
        <dbReference type="SAM" id="MobiDB-lite"/>
    </source>
</evidence>
<keyword evidence="3" id="KW-1185">Reference proteome</keyword>
<dbReference type="Proteomes" id="UP001195483">
    <property type="component" value="Unassembled WGS sequence"/>
</dbReference>
<dbReference type="EMBL" id="JAEAOA010000383">
    <property type="protein sequence ID" value="KAK3611000.1"/>
    <property type="molecule type" value="Genomic_DNA"/>
</dbReference>
<evidence type="ECO:0000313" key="2">
    <source>
        <dbReference type="EMBL" id="KAK3611000.1"/>
    </source>
</evidence>
<dbReference type="AlphaFoldDB" id="A0AAE0TIH4"/>
<feature type="compositionally biased region" description="Basic and acidic residues" evidence="1">
    <location>
        <begin position="1"/>
        <end position="12"/>
    </location>
</feature>
<name>A0AAE0TIH4_9BIVA</name>
<reference evidence="2" key="3">
    <citation type="submission" date="2023-05" db="EMBL/GenBank/DDBJ databases">
        <authorList>
            <person name="Smith C.H."/>
        </authorList>
    </citation>
    <scope>NUCLEOTIDE SEQUENCE</scope>
    <source>
        <strain evidence="2">CHS0354</strain>
        <tissue evidence="2">Mantle</tissue>
    </source>
</reference>